<dbReference type="InterPro" id="IPR038657">
    <property type="entry name" value="Ribosomal_bL19_sf"/>
</dbReference>
<dbReference type="Proteomes" id="UP000253664">
    <property type="component" value="Unassembled WGS sequence"/>
</dbReference>
<dbReference type="AlphaFoldDB" id="A0A367LAK9"/>
<keyword evidence="3" id="KW-0687">Ribonucleoprotein</keyword>
<dbReference type="SUPFAM" id="SSF50104">
    <property type="entry name" value="Translation proteins SH3-like domain"/>
    <property type="match status" value="1"/>
</dbReference>
<dbReference type="GO" id="GO:0006412">
    <property type="term" value="P:translation"/>
    <property type="evidence" value="ECO:0007669"/>
    <property type="project" value="InterPro"/>
</dbReference>
<organism evidence="4 5">
    <name type="scientific">Ophiocordyceps polyrhachis-furcata BCC 54312</name>
    <dbReference type="NCBI Taxonomy" id="1330021"/>
    <lineage>
        <taxon>Eukaryota</taxon>
        <taxon>Fungi</taxon>
        <taxon>Dikarya</taxon>
        <taxon>Ascomycota</taxon>
        <taxon>Pezizomycotina</taxon>
        <taxon>Sordariomycetes</taxon>
        <taxon>Hypocreomycetidae</taxon>
        <taxon>Hypocreales</taxon>
        <taxon>Ophiocordycipitaceae</taxon>
        <taxon>Ophiocordyceps</taxon>
    </lineage>
</organism>
<accession>A0A367LAK9</accession>
<comment type="caution">
    <text evidence="4">The sequence shown here is derived from an EMBL/GenBank/DDBJ whole genome shotgun (WGS) entry which is preliminary data.</text>
</comment>
<evidence type="ECO:0000313" key="4">
    <source>
        <dbReference type="EMBL" id="RCI11468.1"/>
    </source>
</evidence>
<dbReference type="PANTHER" id="PTHR15680:SF9">
    <property type="entry name" value="LARGE RIBOSOMAL SUBUNIT PROTEIN BL19M"/>
    <property type="match status" value="1"/>
</dbReference>
<dbReference type="GO" id="GO:0005762">
    <property type="term" value="C:mitochondrial large ribosomal subunit"/>
    <property type="evidence" value="ECO:0007669"/>
    <property type="project" value="TreeGrafter"/>
</dbReference>
<name>A0A367LAK9_9HYPO</name>
<dbReference type="EMBL" id="LKCN02000010">
    <property type="protein sequence ID" value="RCI11468.1"/>
    <property type="molecule type" value="Genomic_DNA"/>
</dbReference>
<keyword evidence="2" id="KW-0689">Ribosomal protein</keyword>
<protein>
    <recommendedName>
        <fullName evidence="6">Ribosomal protein L19</fullName>
    </recommendedName>
</protein>
<dbReference type="PANTHER" id="PTHR15680">
    <property type="entry name" value="RIBOSOMAL PROTEIN L19"/>
    <property type="match status" value="1"/>
</dbReference>
<dbReference type="Pfam" id="PF01245">
    <property type="entry name" value="Ribosomal_L19"/>
    <property type="match status" value="1"/>
</dbReference>
<evidence type="ECO:0008006" key="6">
    <source>
        <dbReference type="Google" id="ProtNLM"/>
    </source>
</evidence>
<gene>
    <name evidence="4" type="ORF">L249_7194</name>
</gene>
<dbReference type="GO" id="GO:0003735">
    <property type="term" value="F:structural constituent of ribosome"/>
    <property type="evidence" value="ECO:0007669"/>
    <property type="project" value="InterPro"/>
</dbReference>
<evidence type="ECO:0000256" key="2">
    <source>
        <dbReference type="ARBA" id="ARBA00022980"/>
    </source>
</evidence>
<dbReference type="STRING" id="1330021.A0A367LAK9"/>
<proteinExistence type="inferred from homology"/>
<dbReference type="InterPro" id="IPR008991">
    <property type="entry name" value="Translation_prot_SH3-like_sf"/>
</dbReference>
<dbReference type="OrthoDB" id="432645at2759"/>
<sequence length="216" mass="24921">MNAIAVAVARRPTSCLKEAVWLTRRTYATTTALAPPRDQGSYTLRQRNWKAKLADFQVWPQMPTMKSTPPDPMPAVKQKFIDKMDMSGARTQIFSKERRDCARVGDVLMVTTDGLEPFAGVFIQIHRSGPDTSILLRGNLMNTGVERWFKIYSPSVTAINIISRRRRRSRRARLTYMRHPKHDMGNVDELVLEWKKERQALSTKATQKVDEFKRKK</sequence>
<evidence type="ECO:0000313" key="5">
    <source>
        <dbReference type="Proteomes" id="UP000253664"/>
    </source>
</evidence>
<evidence type="ECO:0000256" key="3">
    <source>
        <dbReference type="ARBA" id="ARBA00023274"/>
    </source>
</evidence>
<reference evidence="4 5" key="1">
    <citation type="journal article" date="2015" name="BMC Genomics">
        <title>Insights from the genome of Ophiocordyceps polyrhachis-furcata to pathogenicity and host specificity in insect fungi.</title>
        <authorList>
            <person name="Wichadakul D."/>
            <person name="Kobmoo N."/>
            <person name="Ingsriswang S."/>
            <person name="Tangphatsornruang S."/>
            <person name="Chantasingh D."/>
            <person name="Luangsa-ard J.J."/>
            <person name="Eurwilaichitr L."/>
        </authorList>
    </citation>
    <scope>NUCLEOTIDE SEQUENCE [LARGE SCALE GENOMIC DNA]</scope>
    <source>
        <strain evidence="4 5">BCC 54312</strain>
    </source>
</reference>
<dbReference type="InterPro" id="IPR001857">
    <property type="entry name" value="Ribosomal_bL19"/>
</dbReference>
<evidence type="ECO:0000256" key="1">
    <source>
        <dbReference type="ARBA" id="ARBA00005781"/>
    </source>
</evidence>
<comment type="similarity">
    <text evidence="1">Belongs to the bacterial ribosomal protein bL19 family.</text>
</comment>
<keyword evidence="5" id="KW-1185">Reference proteome</keyword>
<dbReference type="Gene3D" id="2.30.30.790">
    <property type="match status" value="1"/>
</dbReference>